<organism evidence="2 3">
    <name type="scientific">Granulicella pectinivorans</name>
    <dbReference type="NCBI Taxonomy" id="474950"/>
    <lineage>
        <taxon>Bacteria</taxon>
        <taxon>Pseudomonadati</taxon>
        <taxon>Acidobacteriota</taxon>
        <taxon>Terriglobia</taxon>
        <taxon>Terriglobales</taxon>
        <taxon>Acidobacteriaceae</taxon>
        <taxon>Granulicella</taxon>
    </lineage>
</organism>
<feature type="signal peptide" evidence="1">
    <location>
        <begin position="1"/>
        <end position="34"/>
    </location>
</feature>
<evidence type="ECO:0000313" key="3">
    <source>
        <dbReference type="Proteomes" id="UP000199024"/>
    </source>
</evidence>
<keyword evidence="1" id="KW-0732">Signal</keyword>
<dbReference type="AlphaFoldDB" id="A0A1I6MZE9"/>
<evidence type="ECO:0000313" key="2">
    <source>
        <dbReference type="EMBL" id="SFS21085.1"/>
    </source>
</evidence>
<dbReference type="OrthoDB" id="7167803at2"/>
<dbReference type="STRING" id="474950.SAMN05421771_4033"/>
<keyword evidence="3" id="KW-1185">Reference proteome</keyword>
<accession>A0A1I6MZE9</accession>
<feature type="chain" id="PRO_5011470840" evidence="1">
    <location>
        <begin position="35"/>
        <end position="817"/>
    </location>
</feature>
<sequence length="817" mass="92107">MTRYPALTMTSTATTSMRMLFGSMLFLASTSAFARPFQIVVPASQTVQERALTTMLVEESAKRTSSGGKPRVENALPLEGNDDILLIAPRTEVLRILSPDLRVPWQDALRELHPTDHPEAFSVVSLPHRGARITIVAGNDARGELFGAGWVLRQMRFASGTAIIPAKLNTFQAPDKAVRGHQIGYRFKNNTYDAWTLAQFEQGIRDLAIFGANTIQVIAPNSDDAPTSPLYPAPALDTVLGISGILQKYGLDCDLYYPEMRTDYTKADQVEAELHDFEALVRTMPRLDALYVPGGDPGHTPPEVLFPMLKRQAAILRRYHPNATVWLSAQGFDRGRYETFYRLMAQKPAWLTGIFFGPQSRDTFQTQRSRIPAQFPMQFYPDIAHTMHAQFPIPEWDPIFALTEGREPICPRPSAFAAIYRHYASLDTGFVTYSEGANDDLNKMLWNQLGWSPKTPIDRILREYARWFLHRESEQEQRTLEAIKGLEENWRGPIMSNRQIHRTFALFDELEREATPLQATHNGPWESLLYRATYDDYLQRRLARERGTERRALAALSDTGDAANRVANAERLLLASTPDPQEQSEHDRLFTLAGELFHDWGMQLSVKLYGASNWERGANLDRVDTPLTEAVWLHRAMDAALHKPDEPARLAALQEITHWTSPTSGTLYDDLGDSTAEPHLVHRTTWQDDPAMYGTAIDGIADRTLADGWRLSWLDYAETLYETPLELEYADLDPHRTYRIRITYAGEDYALPLRLTANDIEIHPARKRTSNPETVEFPIPSAAVAGGHLHLRWTGPAGAGGSGRGRQVAEVWLLPQP</sequence>
<evidence type="ECO:0000256" key="1">
    <source>
        <dbReference type="SAM" id="SignalP"/>
    </source>
</evidence>
<dbReference type="Proteomes" id="UP000199024">
    <property type="component" value="Unassembled WGS sequence"/>
</dbReference>
<gene>
    <name evidence="2" type="ORF">SAMN05421771_4033</name>
</gene>
<name>A0A1I6MZE9_9BACT</name>
<proteinExistence type="predicted"/>
<reference evidence="2 3" key="1">
    <citation type="submission" date="2016-10" db="EMBL/GenBank/DDBJ databases">
        <authorList>
            <person name="de Groot N.N."/>
        </authorList>
    </citation>
    <scope>NUCLEOTIDE SEQUENCE [LARGE SCALE GENOMIC DNA]</scope>
    <source>
        <strain evidence="2 3">DSM 21001</strain>
    </source>
</reference>
<dbReference type="EMBL" id="FOZL01000002">
    <property type="protein sequence ID" value="SFS21085.1"/>
    <property type="molecule type" value="Genomic_DNA"/>
</dbReference>
<protein>
    <submittedName>
        <fullName evidence="2">Uncharacterized protein</fullName>
    </submittedName>
</protein>